<feature type="domain" description="Terpene synthase N-terminal" evidence="4">
    <location>
        <begin position="145"/>
        <end position="345"/>
    </location>
</feature>
<keyword evidence="3" id="KW-0460">Magnesium</keyword>
<dbReference type="OrthoDB" id="776249at2759"/>
<dbReference type="SUPFAM" id="SSF48576">
    <property type="entry name" value="Terpenoid synthases"/>
    <property type="match status" value="1"/>
</dbReference>
<dbReference type="GO" id="GO:0000287">
    <property type="term" value="F:magnesium ion binding"/>
    <property type="evidence" value="ECO:0007669"/>
    <property type="project" value="InterPro"/>
</dbReference>
<comment type="caution">
    <text evidence="6">The sequence shown here is derived from an EMBL/GenBank/DDBJ whole genome shotgun (WGS) entry which is preliminary data.</text>
</comment>
<dbReference type="Pfam" id="PF01397">
    <property type="entry name" value="Terpene_synth"/>
    <property type="match status" value="1"/>
</dbReference>
<dbReference type="InterPro" id="IPR005630">
    <property type="entry name" value="Terpene_synthase_metal-bd"/>
</dbReference>
<accession>A0A9D5H1N7</accession>
<dbReference type="InterPro" id="IPR036965">
    <property type="entry name" value="Terpene_synth_N_sf"/>
</dbReference>
<evidence type="ECO:0000313" key="6">
    <source>
        <dbReference type="EMBL" id="KAJ0960135.1"/>
    </source>
</evidence>
<dbReference type="InterPro" id="IPR008949">
    <property type="entry name" value="Isoprenoid_synthase_dom_sf"/>
</dbReference>
<dbReference type="Pfam" id="PF03936">
    <property type="entry name" value="Terpene_synth_C"/>
    <property type="match status" value="1"/>
</dbReference>
<dbReference type="GO" id="GO:0016102">
    <property type="term" value="P:diterpenoid biosynthetic process"/>
    <property type="evidence" value="ECO:0007669"/>
    <property type="project" value="TreeGrafter"/>
</dbReference>
<dbReference type="EMBL" id="JAGGNH010000109">
    <property type="protein sequence ID" value="KAJ0960135.1"/>
    <property type="molecule type" value="Genomic_DNA"/>
</dbReference>
<dbReference type="AlphaFoldDB" id="A0A9D5H1N7"/>
<dbReference type="Gene3D" id="1.10.600.10">
    <property type="entry name" value="Farnesyl Diphosphate Synthase"/>
    <property type="match status" value="2"/>
</dbReference>
<dbReference type="SFLD" id="SFLDG01014">
    <property type="entry name" value="Terpene_Cyclase_Like_1_N-term"/>
    <property type="match status" value="1"/>
</dbReference>
<dbReference type="Gene3D" id="1.50.10.130">
    <property type="entry name" value="Terpene synthase, N-terminal domain"/>
    <property type="match status" value="1"/>
</dbReference>
<dbReference type="FunFam" id="1.50.10.130:FF:000002">
    <property type="entry name" value="Ent-copalyl diphosphate synthase, chloroplastic"/>
    <property type="match status" value="1"/>
</dbReference>
<evidence type="ECO:0000256" key="1">
    <source>
        <dbReference type="ARBA" id="ARBA00001946"/>
    </source>
</evidence>
<dbReference type="InterPro" id="IPR050148">
    <property type="entry name" value="Terpene_synthase-like"/>
</dbReference>
<evidence type="ECO:0000259" key="5">
    <source>
        <dbReference type="Pfam" id="PF03936"/>
    </source>
</evidence>
<dbReference type="InterPro" id="IPR008930">
    <property type="entry name" value="Terpenoid_cyclase/PrenylTrfase"/>
</dbReference>
<reference evidence="6 7" key="1">
    <citation type="journal article" date="2022" name="Hortic Res">
        <title>The genome of Dioscorea zingiberensis sheds light on the biosynthesis, origin and evolution of the medicinally important diosgenin saponins.</title>
        <authorList>
            <person name="Li Y."/>
            <person name="Tan C."/>
            <person name="Li Z."/>
            <person name="Guo J."/>
            <person name="Li S."/>
            <person name="Chen X."/>
            <person name="Wang C."/>
            <person name="Dai X."/>
            <person name="Yang H."/>
            <person name="Song W."/>
            <person name="Hou L."/>
            <person name="Xu J."/>
            <person name="Tong Z."/>
            <person name="Xu A."/>
            <person name="Yuan X."/>
            <person name="Wang W."/>
            <person name="Yang Q."/>
            <person name="Chen L."/>
            <person name="Sun Z."/>
            <person name="Wang K."/>
            <person name="Pan B."/>
            <person name="Chen J."/>
            <person name="Bao Y."/>
            <person name="Liu F."/>
            <person name="Qi X."/>
            <person name="Gang D.R."/>
            <person name="Wen J."/>
            <person name="Li J."/>
        </authorList>
    </citation>
    <scope>NUCLEOTIDE SEQUENCE [LARGE SCALE GENOMIC DNA]</scope>
    <source>
        <strain evidence="6">Dzin_1.0</strain>
    </source>
</reference>
<dbReference type="GO" id="GO:0010333">
    <property type="term" value="F:terpene synthase activity"/>
    <property type="evidence" value="ECO:0007669"/>
    <property type="project" value="InterPro"/>
</dbReference>
<evidence type="ECO:0000256" key="2">
    <source>
        <dbReference type="ARBA" id="ARBA00022723"/>
    </source>
</evidence>
<dbReference type="Proteomes" id="UP001085076">
    <property type="component" value="Unassembled WGS sequence"/>
</dbReference>
<keyword evidence="2" id="KW-0479">Metal-binding</keyword>
<evidence type="ECO:0000256" key="3">
    <source>
        <dbReference type="ARBA" id="ARBA00022842"/>
    </source>
</evidence>
<proteinExistence type="predicted"/>
<organism evidence="6 7">
    <name type="scientific">Dioscorea zingiberensis</name>
    <dbReference type="NCBI Taxonomy" id="325984"/>
    <lineage>
        <taxon>Eukaryota</taxon>
        <taxon>Viridiplantae</taxon>
        <taxon>Streptophyta</taxon>
        <taxon>Embryophyta</taxon>
        <taxon>Tracheophyta</taxon>
        <taxon>Spermatophyta</taxon>
        <taxon>Magnoliopsida</taxon>
        <taxon>Liliopsida</taxon>
        <taxon>Dioscoreales</taxon>
        <taxon>Dioscoreaceae</taxon>
        <taxon>Dioscorea</taxon>
    </lineage>
</organism>
<dbReference type="SUPFAM" id="SSF48239">
    <property type="entry name" value="Terpenoid cyclases/Protein prenyltransferases"/>
    <property type="match status" value="2"/>
</dbReference>
<sequence>MEKDSSSLDNLAQRVKEDLFSDSAADHVYSFLPSSAYDTAWVAMIPDPGQPHRPKFPSCLDWILGNQNGDGGFWAVDLDHLMHLPSLDSLTATLACMLALKKWGLGSQNIDKGLGDPHPLLAMYLEVLPAGYINISPEECVLGHQNEDGSLFQSPSATAYAFMTTGNDKCMRYLETLVRRRGHGVPSVYPMDENVVRLCMVDHLSRLGCAERFPVEIGGVMELAYSNWIAQEGRMPMMKDVARQIYEDSLAFRLLRMHGYRVSPRRFCWFIHDDQLLSNMKENHSFFLGAMYSVHKAAHLTFSGEDELEKAGIFSRKILEKGLLCYNPEDGGAYFNNLETEILHELELPWLARMDHIEHRKYIERSQRGYGLWIGKTSSIRLSCFNDITIRHLAQRNFNTRQSIYKAELEELKRWSKDVGFTDIGFGREKTAYCYYASAATSCLPLLSDVRKIVAKCAVLVTVADDFFDEEGSLHELHALTKAVKRWDEEGLSGHSKVIFDALDGLVNDLVLRSSFKQGKYIKKILQSIKEVKTGKHNMVLLCSRENPQADIQDSVAHIMQILDEKKKELMELILMNDHCDVPKEWKKLYLSTLRTFQMFFNSRNVFDSPTALLEDLNFAIYDPLVLDAAERSRSLQESPKVPAGLRKGKTASPRIATLMKSQTVLEQVRYNVVGHGCRRSLSETKQSRKYLMHGKVHNTHGITSYTIAEVMTRHASGPMFRM</sequence>
<dbReference type="InterPro" id="IPR001906">
    <property type="entry name" value="Terpene_synth_N"/>
</dbReference>
<evidence type="ECO:0000259" key="4">
    <source>
        <dbReference type="Pfam" id="PF01397"/>
    </source>
</evidence>
<dbReference type="PANTHER" id="PTHR31739">
    <property type="entry name" value="ENT-COPALYL DIPHOSPHATE SYNTHASE, CHLOROPLASTIC"/>
    <property type="match status" value="1"/>
</dbReference>
<evidence type="ECO:0000313" key="7">
    <source>
        <dbReference type="Proteomes" id="UP001085076"/>
    </source>
</evidence>
<protein>
    <submittedName>
        <fullName evidence="6">Uncharacterized protein</fullName>
    </submittedName>
</protein>
<keyword evidence="7" id="KW-1185">Reference proteome</keyword>
<name>A0A9D5H1N7_9LILI</name>
<gene>
    <name evidence="6" type="ORF">J5N97_002083</name>
</gene>
<dbReference type="Gene3D" id="1.50.10.160">
    <property type="match status" value="2"/>
</dbReference>
<feature type="domain" description="Terpene synthase metal-binding" evidence="5">
    <location>
        <begin position="417"/>
        <end position="528"/>
    </location>
</feature>
<comment type="cofactor">
    <cofactor evidence="1">
        <name>Mg(2+)</name>
        <dbReference type="ChEBI" id="CHEBI:18420"/>
    </cofactor>
</comment>
<dbReference type="PANTHER" id="PTHR31739:SF25">
    <property type="entry name" value="(E,E)-GERANYLLINALOOL SYNTHASE"/>
    <property type="match status" value="1"/>
</dbReference>